<dbReference type="GO" id="GO:0003677">
    <property type="term" value="F:DNA binding"/>
    <property type="evidence" value="ECO:0007669"/>
    <property type="project" value="UniProtKB-KW"/>
</dbReference>
<dbReference type="AlphaFoldDB" id="A0AA40K036"/>
<evidence type="ECO:0000313" key="9">
    <source>
        <dbReference type="Proteomes" id="UP001172155"/>
    </source>
</evidence>
<proteinExistence type="inferred from homology"/>
<reference evidence="8" key="1">
    <citation type="submission" date="2023-06" db="EMBL/GenBank/DDBJ databases">
        <title>Genome-scale phylogeny and comparative genomics of the fungal order Sordariales.</title>
        <authorList>
            <consortium name="Lawrence Berkeley National Laboratory"/>
            <person name="Hensen N."/>
            <person name="Bonometti L."/>
            <person name="Westerberg I."/>
            <person name="Brannstrom I.O."/>
            <person name="Guillou S."/>
            <person name="Cros-Aarteil S."/>
            <person name="Calhoun S."/>
            <person name="Haridas S."/>
            <person name="Kuo A."/>
            <person name="Mondo S."/>
            <person name="Pangilinan J."/>
            <person name="Riley R."/>
            <person name="LaButti K."/>
            <person name="Andreopoulos B."/>
            <person name="Lipzen A."/>
            <person name="Chen C."/>
            <person name="Yanf M."/>
            <person name="Daum C."/>
            <person name="Ng V."/>
            <person name="Clum A."/>
            <person name="Steindorff A."/>
            <person name="Ohm R."/>
            <person name="Martin F."/>
            <person name="Silar P."/>
            <person name="Natvig D."/>
            <person name="Lalanne C."/>
            <person name="Gautier V."/>
            <person name="Ament-velasquez S.L."/>
            <person name="Kruys A."/>
            <person name="Hutchinson M.I."/>
            <person name="Powell A.J."/>
            <person name="Barry K."/>
            <person name="Miller A.N."/>
            <person name="Grigoriev I.V."/>
            <person name="Debuchy R."/>
            <person name="Gladieux P."/>
            <person name="Thoren M.H."/>
            <person name="Johannesson H."/>
        </authorList>
    </citation>
    <scope>NUCLEOTIDE SEQUENCE</scope>
    <source>
        <strain evidence="8">SMH3187-1</strain>
    </source>
</reference>
<comment type="similarity">
    <text evidence="6">Belongs to the CTF8 family.</text>
</comment>
<evidence type="ECO:0000256" key="2">
    <source>
        <dbReference type="ARBA" id="ARBA00022705"/>
    </source>
</evidence>
<keyword evidence="9" id="KW-1185">Reference proteome</keyword>
<keyword evidence="4" id="KW-0539">Nucleus</keyword>
<accession>A0AA40K036</accession>
<feature type="region of interest" description="Disordered" evidence="7">
    <location>
        <begin position="43"/>
        <end position="67"/>
    </location>
</feature>
<dbReference type="Proteomes" id="UP001172155">
    <property type="component" value="Unassembled WGS sequence"/>
</dbReference>
<organism evidence="8 9">
    <name type="scientific">Schizothecium vesticola</name>
    <dbReference type="NCBI Taxonomy" id="314040"/>
    <lineage>
        <taxon>Eukaryota</taxon>
        <taxon>Fungi</taxon>
        <taxon>Dikarya</taxon>
        <taxon>Ascomycota</taxon>
        <taxon>Pezizomycotina</taxon>
        <taxon>Sordariomycetes</taxon>
        <taxon>Sordariomycetidae</taxon>
        <taxon>Sordariales</taxon>
        <taxon>Schizotheciaceae</taxon>
        <taxon>Schizothecium</taxon>
    </lineage>
</organism>
<dbReference type="GO" id="GO:0031390">
    <property type="term" value="C:Ctf18 RFC-like complex"/>
    <property type="evidence" value="ECO:0007669"/>
    <property type="project" value="InterPro"/>
</dbReference>
<evidence type="ECO:0000256" key="1">
    <source>
        <dbReference type="ARBA" id="ARBA00004123"/>
    </source>
</evidence>
<evidence type="ECO:0000256" key="3">
    <source>
        <dbReference type="ARBA" id="ARBA00023125"/>
    </source>
</evidence>
<dbReference type="PANTHER" id="PTHR28605">
    <property type="entry name" value="CTF8, CHROMOSOME TRANSMISSION FIDELITY FACTOR 8 HOMOLOG (S. CEREVISIAE)"/>
    <property type="match status" value="1"/>
</dbReference>
<gene>
    <name evidence="8" type="ORF">B0T18DRAFT_432092</name>
</gene>
<protein>
    <submittedName>
        <fullName evidence="8">Ctf8-domain-containing protein</fullName>
    </submittedName>
</protein>
<dbReference type="Pfam" id="PF09696">
    <property type="entry name" value="Ctf8"/>
    <property type="match status" value="1"/>
</dbReference>
<evidence type="ECO:0000313" key="8">
    <source>
        <dbReference type="EMBL" id="KAK0740852.1"/>
    </source>
</evidence>
<dbReference type="PANTHER" id="PTHR28605:SF1">
    <property type="entry name" value="CHROMOSOME TRANSMISSION FIDELITY FACTOR 8"/>
    <property type="match status" value="1"/>
</dbReference>
<keyword evidence="5" id="KW-0131">Cell cycle</keyword>
<dbReference type="GO" id="GO:0007064">
    <property type="term" value="P:mitotic sister chromatid cohesion"/>
    <property type="evidence" value="ECO:0007669"/>
    <property type="project" value="InterPro"/>
</dbReference>
<dbReference type="EMBL" id="JAUKUD010000006">
    <property type="protein sequence ID" value="KAK0740852.1"/>
    <property type="molecule type" value="Genomic_DNA"/>
</dbReference>
<evidence type="ECO:0000256" key="5">
    <source>
        <dbReference type="ARBA" id="ARBA00023306"/>
    </source>
</evidence>
<name>A0AA40K036_9PEZI</name>
<dbReference type="InterPro" id="IPR018607">
    <property type="entry name" value="Ctf8"/>
</dbReference>
<comment type="caution">
    <text evidence="8">The sequence shown here is derived from an EMBL/GenBank/DDBJ whole genome shotgun (WGS) entry which is preliminary data.</text>
</comment>
<dbReference type="GO" id="GO:0006260">
    <property type="term" value="P:DNA replication"/>
    <property type="evidence" value="ECO:0007669"/>
    <property type="project" value="UniProtKB-KW"/>
</dbReference>
<comment type="subcellular location">
    <subcellularLocation>
        <location evidence="1">Nucleus</location>
    </subcellularLocation>
</comment>
<evidence type="ECO:0000256" key="7">
    <source>
        <dbReference type="SAM" id="MobiDB-lite"/>
    </source>
</evidence>
<feature type="compositionally biased region" description="Pro residues" evidence="7">
    <location>
        <begin position="1"/>
        <end position="23"/>
    </location>
</feature>
<feature type="compositionally biased region" description="Acidic residues" evidence="7">
    <location>
        <begin position="151"/>
        <end position="168"/>
    </location>
</feature>
<evidence type="ECO:0000256" key="6">
    <source>
        <dbReference type="ARBA" id="ARBA00038447"/>
    </source>
</evidence>
<keyword evidence="3" id="KW-0238">DNA-binding</keyword>
<evidence type="ECO:0000256" key="4">
    <source>
        <dbReference type="ARBA" id="ARBA00023242"/>
    </source>
</evidence>
<sequence length="168" mass="17889">MTTPIPLHPRPQSTQPPPPPSPLPHLLHTPLGLALLELQGEINFPDTNTTPPDSPTTDSPSNQGPGVGVFIGRLTFPDYVEGTTDTAWMNRVYLFVGENQRLGGEVKKLAKAVGVVRRRGGEGDGEEGGELEVVDIVRYKICFTNRPEPVEGGEEGVEGGEGGVDVDG</sequence>
<feature type="region of interest" description="Disordered" evidence="7">
    <location>
        <begin position="147"/>
        <end position="168"/>
    </location>
</feature>
<feature type="compositionally biased region" description="Low complexity" evidence="7">
    <location>
        <begin position="45"/>
        <end position="62"/>
    </location>
</feature>
<keyword evidence="2" id="KW-0235">DNA replication</keyword>
<feature type="region of interest" description="Disordered" evidence="7">
    <location>
        <begin position="1"/>
        <end position="27"/>
    </location>
</feature>